<comment type="similarity">
    <text evidence="1">Belongs to the iron-containing alcohol dehydrogenase family.</text>
</comment>
<evidence type="ECO:0000256" key="1">
    <source>
        <dbReference type="ARBA" id="ARBA00007358"/>
    </source>
</evidence>
<organism evidence="6 7">
    <name type="scientific">Saccharopolyspora rectivirgula</name>
    <dbReference type="NCBI Taxonomy" id="28042"/>
    <lineage>
        <taxon>Bacteria</taxon>
        <taxon>Bacillati</taxon>
        <taxon>Actinomycetota</taxon>
        <taxon>Actinomycetes</taxon>
        <taxon>Pseudonocardiales</taxon>
        <taxon>Pseudonocardiaceae</taxon>
        <taxon>Saccharopolyspora</taxon>
    </lineage>
</organism>
<evidence type="ECO:0000256" key="2">
    <source>
        <dbReference type="ARBA" id="ARBA00023002"/>
    </source>
</evidence>
<dbReference type="Gene3D" id="1.20.1090.10">
    <property type="entry name" value="Dehydroquinate synthase-like - alpha domain"/>
    <property type="match status" value="1"/>
</dbReference>
<evidence type="ECO:0000259" key="5">
    <source>
        <dbReference type="Pfam" id="PF25137"/>
    </source>
</evidence>
<dbReference type="STRING" id="28042.GU90_07000"/>
<proteinExistence type="inferred from homology"/>
<dbReference type="InterPro" id="IPR001670">
    <property type="entry name" value="ADH_Fe/GldA"/>
</dbReference>
<dbReference type="GO" id="GO:0004022">
    <property type="term" value="F:alcohol dehydrogenase (NAD+) activity"/>
    <property type="evidence" value="ECO:0007669"/>
    <property type="project" value="TreeGrafter"/>
</dbReference>
<dbReference type="EMBL" id="JNVU01000017">
    <property type="protein sequence ID" value="KEI44960.1"/>
    <property type="molecule type" value="Genomic_DNA"/>
</dbReference>
<feature type="domain" description="Alcohol dehydrogenase iron-type/glycerol dehydrogenase GldA" evidence="4">
    <location>
        <begin position="12"/>
        <end position="152"/>
    </location>
</feature>
<dbReference type="SUPFAM" id="SSF56796">
    <property type="entry name" value="Dehydroquinate synthase-like"/>
    <property type="match status" value="1"/>
</dbReference>
<dbReference type="CDD" id="cd08177">
    <property type="entry name" value="MAR"/>
    <property type="match status" value="1"/>
</dbReference>
<dbReference type="InterPro" id="IPR056798">
    <property type="entry name" value="ADH_Fe_C"/>
</dbReference>
<dbReference type="eggNOG" id="COG1454">
    <property type="taxonomic scope" value="Bacteria"/>
</dbReference>
<evidence type="ECO:0000313" key="7">
    <source>
        <dbReference type="Proteomes" id="UP000031419"/>
    </source>
</evidence>
<name>A0A073AZZ5_9PSEU</name>
<dbReference type="OrthoDB" id="3812122at2"/>
<keyword evidence="3" id="KW-0520">NAD</keyword>
<dbReference type="PANTHER" id="PTHR11496">
    <property type="entry name" value="ALCOHOL DEHYDROGENASE"/>
    <property type="match status" value="1"/>
</dbReference>
<dbReference type="Proteomes" id="UP000031419">
    <property type="component" value="Unassembled WGS sequence"/>
</dbReference>
<dbReference type="PANTHER" id="PTHR11496:SF102">
    <property type="entry name" value="ALCOHOL DEHYDROGENASE 4"/>
    <property type="match status" value="1"/>
</dbReference>
<evidence type="ECO:0000259" key="4">
    <source>
        <dbReference type="Pfam" id="PF00465"/>
    </source>
</evidence>
<dbReference type="Gene3D" id="3.40.50.1970">
    <property type="match status" value="1"/>
</dbReference>
<accession>A0A073AZZ5</accession>
<gene>
    <name evidence="6" type="ORF">GU90_07000</name>
</gene>
<dbReference type="Pfam" id="PF00465">
    <property type="entry name" value="Fe-ADH"/>
    <property type="match status" value="1"/>
</dbReference>
<protein>
    <submittedName>
        <fullName evidence="6">Maleylacetate reductase</fullName>
    </submittedName>
</protein>
<reference evidence="6 7" key="1">
    <citation type="submission" date="2014-06" db="EMBL/GenBank/DDBJ databases">
        <title>Saccharopolyspora rectivirgula DSM-43113 Genome sequencing.</title>
        <authorList>
            <person name="Barrera C."/>
            <person name="Millon L."/>
            <person name="Rognon B."/>
            <person name="Zaugg C."/>
            <person name="Monod M."/>
        </authorList>
    </citation>
    <scope>NUCLEOTIDE SEQUENCE [LARGE SCALE GENOMIC DNA]</scope>
    <source>
        <strain evidence="6 7">DSM 43113</strain>
    </source>
</reference>
<dbReference type="GO" id="GO:0018506">
    <property type="term" value="F:maleylacetate reductase activity"/>
    <property type="evidence" value="ECO:0007669"/>
    <property type="project" value="InterPro"/>
</dbReference>
<keyword evidence="7" id="KW-1185">Reference proteome</keyword>
<feature type="domain" description="Fe-containing alcohol dehydrogenase-like C-terminal" evidence="5">
    <location>
        <begin position="165"/>
        <end position="355"/>
    </location>
</feature>
<dbReference type="AlphaFoldDB" id="A0A073AZZ5"/>
<comment type="caution">
    <text evidence="6">The sequence shown here is derived from an EMBL/GenBank/DDBJ whole genome shotgun (WGS) entry which is preliminary data.</text>
</comment>
<keyword evidence="2" id="KW-0560">Oxidoreductase</keyword>
<dbReference type="RefSeq" id="WP_029722247.1">
    <property type="nucleotide sequence ID" value="NZ_JNVU01000017.1"/>
</dbReference>
<dbReference type="Pfam" id="PF25137">
    <property type="entry name" value="ADH_Fe_C"/>
    <property type="match status" value="1"/>
</dbReference>
<sequence length="369" mass="37769">MSMTFEHITLGQRVLFGSGEAAANLAAEVQRHAASRVMVIASAAKRELAERVCRDIEVALWFDDVVQHVPVECAEQARAAAAEHGIDLLVCVGGGSGIGLAKAVALTTGLPIVAVPTTYAGSEATNVWGMTENRTKTTGTDDRVLPGAVVYDATLTVSLPVALSVASGLNSVAHCVDALWAPKADPINQALALEGARTLAAALPRIAEAPEDLPAREQALCGCYLAAVAFASAGSALHHKICHLLGGTFALPHAETHAIVLPHVLALNAPAVPDLAARLACALGRPVEAGQDPADAAVAALDQLRTTLGAPTRLADYGLTESDIPEAVQRAVGAAPASNPVHVTPENMTALLTAALTGAEPAPAVLTTR</sequence>
<dbReference type="InterPro" id="IPR034786">
    <property type="entry name" value="MAR"/>
</dbReference>
<evidence type="ECO:0000256" key="3">
    <source>
        <dbReference type="ARBA" id="ARBA00023027"/>
    </source>
</evidence>
<evidence type="ECO:0000313" key="6">
    <source>
        <dbReference type="EMBL" id="KEI44960.1"/>
    </source>
</evidence>
<dbReference type="GO" id="GO:0046872">
    <property type="term" value="F:metal ion binding"/>
    <property type="evidence" value="ECO:0007669"/>
    <property type="project" value="InterPro"/>
</dbReference>
<dbReference type="InterPro" id="IPR039697">
    <property type="entry name" value="Alcohol_dehydrogenase_Fe"/>
</dbReference>